<dbReference type="Proteomes" id="UP000050794">
    <property type="component" value="Unassembled WGS sequence"/>
</dbReference>
<reference evidence="1 2" key="2">
    <citation type="submission" date="2018-11" db="EMBL/GenBank/DDBJ databases">
        <authorList>
            <consortium name="Pathogen Informatics"/>
        </authorList>
    </citation>
    <scope>NUCLEOTIDE SEQUENCE [LARGE SCALE GENOMIC DNA]</scope>
</reference>
<reference evidence="3" key="1">
    <citation type="submission" date="2016-06" db="UniProtKB">
        <authorList>
            <consortium name="WormBaseParasite"/>
        </authorList>
    </citation>
    <scope>IDENTIFICATION</scope>
</reference>
<dbReference type="WBParaSite" id="TCNE_0000338501-mRNA-1">
    <property type="protein sequence ID" value="TCNE_0000338501-mRNA-1"/>
    <property type="gene ID" value="TCNE_0000338501"/>
</dbReference>
<gene>
    <name evidence="1" type="ORF">TCNE_LOCUS3385</name>
</gene>
<evidence type="ECO:0000313" key="1">
    <source>
        <dbReference type="EMBL" id="VDM29102.1"/>
    </source>
</evidence>
<dbReference type="EMBL" id="UYWY01004267">
    <property type="protein sequence ID" value="VDM29102.1"/>
    <property type="molecule type" value="Genomic_DNA"/>
</dbReference>
<evidence type="ECO:0000313" key="2">
    <source>
        <dbReference type="Proteomes" id="UP000050794"/>
    </source>
</evidence>
<organism evidence="2 3">
    <name type="scientific">Toxocara canis</name>
    <name type="common">Canine roundworm</name>
    <dbReference type="NCBI Taxonomy" id="6265"/>
    <lineage>
        <taxon>Eukaryota</taxon>
        <taxon>Metazoa</taxon>
        <taxon>Ecdysozoa</taxon>
        <taxon>Nematoda</taxon>
        <taxon>Chromadorea</taxon>
        <taxon>Rhabditida</taxon>
        <taxon>Spirurina</taxon>
        <taxon>Ascaridomorpha</taxon>
        <taxon>Ascaridoidea</taxon>
        <taxon>Toxocaridae</taxon>
        <taxon>Toxocara</taxon>
    </lineage>
</organism>
<proteinExistence type="predicted"/>
<dbReference type="AlphaFoldDB" id="A0A183U4G5"/>
<evidence type="ECO:0000313" key="3">
    <source>
        <dbReference type="WBParaSite" id="TCNE_0000338501-mRNA-1"/>
    </source>
</evidence>
<accession>A0A183U4G5</accession>
<keyword evidence="2" id="KW-1185">Reference proteome</keyword>
<sequence>MLLLIAGSGVQSGMIPSHLMRSSQGSPSVDRMPQLKQLVLSADEDLNAPHQAHSTPTRTAEECVDELLAENAPPDSALGQAVDNVFVSWNQLIVDLSARPGFTPPTAEHIKEVAECALRQVSRFKKT</sequence>
<protein>
    <submittedName>
        <fullName evidence="1 3">Uncharacterized protein</fullName>
    </submittedName>
</protein>
<name>A0A183U4G5_TOXCA</name>